<feature type="region of interest" description="Disordered" evidence="1">
    <location>
        <begin position="1"/>
        <end position="23"/>
    </location>
</feature>
<organism evidence="2">
    <name type="scientific">uncultured Friedmanniella sp</name>
    <dbReference type="NCBI Taxonomy" id="335381"/>
    <lineage>
        <taxon>Bacteria</taxon>
        <taxon>Bacillati</taxon>
        <taxon>Actinomycetota</taxon>
        <taxon>Actinomycetes</taxon>
        <taxon>Propionibacteriales</taxon>
        <taxon>Nocardioidaceae</taxon>
        <taxon>Friedmanniella</taxon>
        <taxon>environmental samples</taxon>
    </lineage>
</organism>
<feature type="non-terminal residue" evidence="2">
    <location>
        <position position="1"/>
    </location>
</feature>
<feature type="non-terminal residue" evidence="2">
    <location>
        <position position="23"/>
    </location>
</feature>
<dbReference type="AlphaFoldDB" id="A0A6J4L6M4"/>
<name>A0A6J4L6M4_9ACTN</name>
<accession>A0A6J4L6M4</accession>
<sequence length="23" mass="2166">GGTGRDATAPGGRRRGDAGGRPA</sequence>
<dbReference type="EMBL" id="CADCTS010000390">
    <property type="protein sequence ID" value="CAA9322666.1"/>
    <property type="molecule type" value="Genomic_DNA"/>
</dbReference>
<feature type="compositionally biased region" description="Low complexity" evidence="1">
    <location>
        <begin position="1"/>
        <end position="11"/>
    </location>
</feature>
<proteinExistence type="predicted"/>
<protein>
    <submittedName>
        <fullName evidence="2">Uncharacterized protein</fullName>
    </submittedName>
</protein>
<feature type="compositionally biased region" description="Basic and acidic residues" evidence="1">
    <location>
        <begin position="14"/>
        <end position="23"/>
    </location>
</feature>
<evidence type="ECO:0000256" key="1">
    <source>
        <dbReference type="SAM" id="MobiDB-lite"/>
    </source>
</evidence>
<gene>
    <name evidence="2" type="ORF">AVDCRST_MAG48-2730</name>
</gene>
<evidence type="ECO:0000313" key="2">
    <source>
        <dbReference type="EMBL" id="CAA9322666.1"/>
    </source>
</evidence>
<reference evidence="2" key="1">
    <citation type="submission" date="2020-02" db="EMBL/GenBank/DDBJ databases">
        <authorList>
            <person name="Meier V. D."/>
        </authorList>
    </citation>
    <scope>NUCLEOTIDE SEQUENCE</scope>
    <source>
        <strain evidence="2">AVDCRST_MAG48</strain>
    </source>
</reference>